<evidence type="ECO:0000256" key="5">
    <source>
        <dbReference type="ARBA" id="ARBA00023004"/>
    </source>
</evidence>
<name>A0A9X4XNN3_9BRAD</name>
<dbReference type="GO" id="GO:0020037">
    <property type="term" value="F:heme binding"/>
    <property type="evidence" value="ECO:0007669"/>
    <property type="project" value="InterPro"/>
</dbReference>
<keyword evidence="5 6" id="KW-0408">Iron</keyword>
<evidence type="ECO:0000313" key="9">
    <source>
        <dbReference type="Proteomes" id="UP000438991"/>
    </source>
</evidence>
<evidence type="ECO:0000256" key="4">
    <source>
        <dbReference type="ARBA" id="ARBA00022982"/>
    </source>
</evidence>
<accession>A0A9X4XNN3</accession>
<dbReference type="AlphaFoldDB" id="A0A9X4XNN3"/>
<comment type="caution">
    <text evidence="8">The sequence shown here is derived from an EMBL/GenBank/DDBJ whole genome shotgun (WGS) entry which is preliminary data.</text>
</comment>
<dbReference type="InterPro" id="IPR036909">
    <property type="entry name" value="Cyt_c-like_dom_sf"/>
</dbReference>
<evidence type="ECO:0000313" key="8">
    <source>
        <dbReference type="EMBL" id="MTW18508.1"/>
    </source>
</evidence>
<feature type="domain" description="Cytochrome c" evidence="7">
    <location>
        <begin position="74"/>
        <end position="176"/>
    </location>
</feature>
<dbReference type="SUPFAM" id="SSF46626">
    <property type="entry name" value="Cytochrome c"/>
    <property type="match status" value="1"/>
</dbReference>
<dbReference type="PANTHER" id="PTHR33751">
    <property type="entry name" value="CBB3-TYPE CYTOCHROME C OXIDASE SUBUNIT FIXP"/>
    <property type="match status" value="1"/>
</dbReference>
<evidence type="ECO:0000256" key="1">
    <source>
        <dbReference type="ARBA" id="ARBA00022448"/>
    </source>
</evidence>
<keyword evidence="4" id="KW-0249">Electron transport</keyword>
<keyword evidence="2 6" id="KW-0349">Heme</keyword>
<proteinExistence type="predicted"/>
<evidence type="ECO:0000256" key="2">
    <source>
        <dbReference type="ARBA" id="ARBA00022617"/>
    </source>
</evidence>
<keyword evidence="3 6" id="KW-0479">Metal-binding</keyword>
<dbReference type="PANTHER" id="PTHR33751:SF9">
    <property type="entry name" value="CYTOCHROME C4"/>
    <property type="match status" value="1"/>
</dbReference>
<dbReference type="InterPro" id="IPR009056">
    <property type="entry name" value="Cyt_c-like_dom"/>
</dbReference>
<dbReference type="Pfam" id="PF00034">
    <property type="entry name" value="Cytochrom_C"/>
    <property type="match status" value="1"/>
</dbReference>
<protein>
    <recommendedName>
        <fullName evidence="7">Cytochrome c domain-containing protein</fullName>
    </recommendedName>
</protein>
<reference evidence="8 9" key="1">
    <citation type="submission" date="2019-11" db="EMBL/GenBank/DDBJ databases">
        <title>Whole-genome sequence of Rhodoplanes serenus DSM 18633, type strain.</title>
        <authorList>
            <person name="Kyndt J.A."/>
            <person name="Meyer T.E."/>
        </authorList>
    </citation>
    <scope>NUCLEOTIDE SEQUENCE [LARGE SCALE GENOMIC DNA]</scope>
    <source>
        <strain evidence="8 9">DSM 18633</strain>
    </source>
</reference>
<keyword evidence="1" id="KW-0813">Transport</keyword>
<dbReference type="InterPro" id="IPR050597">
    <property type="entry name" value="Cytochrome_c_Oxidase_Subunit"/>
</dbReference>
<sequence length="177" mass="18676">MRAVDTIPPARIFLRGRMARKTTLMFVARLNHAGRRCVLVLITMDAAPDRSIARVAVTRFACHGAVMPSRPVVVIAAAGAAVLAASAALAQPKSHATPHQPVAPLHAQACAGCHGQNGAGQGGTPILAGYDPAAFVRVWGEFRNNQRPTATIMNRIARGYSDDEVAALAAYFASVKR</sequence>
<gene>
    <name evidence="8" type="ORF">GJ689_20105</name>
</gene>
<evidence type="ECO:0000256" key="6">
    <source>
        <dbReference type="PROSITE-ProRule" id="PRU00433"/>
    </source>
</evidence>
<dbReference type="Proteomes" id="UP000438991">
    <property type="component" value="Unassembled WGS sequence"/>
</dbReference>
<dbReference type="PROSITE" id="PS51007">
    <property type="entry name" value="CYTC"/>
    <property type="match status" value="1"/>
</dbReference>
<evidence type="ECO:0000259" key="7">
    <source>
        <dbReference type="PROSITE" id="PS51007"/>
    </source>
</evidence>
<dbReference type="GO" id="GO:0009055">
    <property type="term" value="F:electron transfer activity"/>
    <property type="evidence" value="ECO:0007669"/>
    <property type="project" value="InterPro"/>
</dbReference>
<organism evidence="8 9">
    <name type="scientific">Rhodoplanes serenus</name>
    <dbReference type="NCBI Taxonomy" id="200615"/>
    <lineage>
        <taxon>Bacteria</taxon>
        <taxon>Pseudomonadati</taxon>
        <taxon>Pseudomonadota</taxon>
        <taxon>Alphaproteobacteria</taxon>
        <taxon>Hyphomicrobiales</taxon>
        <taxon>Nitrobacteraceae</taxon>
        <taxon>Rhodoplanes</taxon>
    </lineage>
</organism>
<dbReference type="Gene3D" id="1.10.760.10">
    <property type="entry name" value="Cytochrome c-like domain"/>
    <property type="match status" value="1"/>
</dbReference>
<dbReference type="GO" id="GO:0046872">
    <property type="term" value="F:metal ion binding"/>
    <property type="evidence" value="ECO:0007669"/>
    <property type="project" value="UniProtKB-KW"/>
</dbReference>
<evidence type="ECO:0000256" key="3">
    <source>
        <dbReference type="ARBA" id="ARBA00022723"/>
    </source>
</evidence>
<dbReference type="EMBL" id="WNKV01000017">
    <property type="protein sequence ID" value="MTW18508.1"/>
    <property type="molecule type" value="Genomic_DNA"/>
</dbReference>